<dbReference type="Proteomes" id="UP000006038">
    <property type="component" value="Chromosome 5"/>
</dbReference>
<reference evidence="2" key="2">
    <citation type="submission" date="2013-04" db="UniProtKB">
        <authorList>
            <consortium name="EnsemblPlants"/>
        </authorList>
    </citation>
    <scope>IDENTIFICATION</scope>
</reference>
<dbReference type="HOGENOM" id="CLU_2188018_0_0_1"/>
<keyword evidence="3" id="KW-1185">Reference proteome</keyword>
<evidence type="ECO:0000313" key="3">
    <source>
        <dbReference type="Proteomes" id="UP000006038"/>
    </source>
</evidence>
<evidence type="ECO:0000256" key="1">
    <source>
        <dbReference type="SAM" id="MobiDB-lite"/>
    </source>
</evidence>
<feature type="region of interest" description="Disordered" evidence="1">
    <location>
        <begin position="1"/>
        <end position="30"/>
    </location>
</feature>
<reference evidence="2" key="1">
    <citation type="journal article" date="2013" name="Nat. Commun.">
        <title>Whole-genome sequencing of Oryza brachyantha reveals mechanisms underlying Oryza genome evolution.</title>
        <authorList>
            <person name="Chen J."/>
            <person name="Huang Q."/>
            <person name="Gao D."/>
            <person name="Wang J."/>
            <person name="Lang Y."/>
            <person name="Liu T."/>
            <person name="Li B."/>
            <person name="Bai Z."/>
            <person name="Luis Goicoechea J."/>
            <person name="Liang C."/>
            <person name="Chen C."/>
            <person name="Zhang W."/>
            <person name="Sun S."/>
            <person name="Liao Y."/>
            <person name="Zhang X."/>
            <person name="Yang L."/>
            <person name="Song C."/>
            <person name="Wang M."/>
            <person name="Shi J."/>
            <person name="Liu G."/>
            <person name="Liu J."/>
            <person name="Zhou H."/>
            <person name="Zhou W."/>
            <person name="Yu Q."/>
            <person name="An N."/>
            <person name="Chen Y."/>
            <person name="Cai Q."/>
            <person name="Wang B."/>
            <person name="Liu B."/>
            <person name="Min J."/>
            <person name="Huang Y."/>
            <person name="Wu H."/>
            <person name="Li Z."/>
            <person name="Zhang Y."/>
            <person name="Yin Y."/>
            <person name="Song W."/>
            <person name="Jiang J."/>
            <person name="Jackson S.A."/>
            <person name="Wing R.A."/>
            <person name="Wang J."/>
            <person name="Chen M."/>
        </authorList>
    </citation>
    <scope>NUCLEOTIDE SEQUENCE [LARGE SCALE GENOMIC DNA]</scope>
    <source>
        <strain evidence="2">cv. IRGC 101232</strain>
    </source>
</reference>
<name>J3M6F8_ORYBR</name>
<protein>
    <submittedName>
        <fullName evidence="2">Uncharacterized protein</fullName>
    </submittedName>
</protein>
<organism evidence="2">
    <name type="scientific">Oryza brachyantha</name>
    <name type="common">malo sina</name>
    <dbReference type="NCBI Taxonomy" id="4533"/>
    <lineage>
        <taxon>Eukaryota</taxon>
        <taxon>Viridiplantae</taxon>
        <taxon>Streptophyta</taxon>
        <taxon>Embryophyta</taxon>
        <taxon>Tracheophyta</taxon>
        <taxon>Spermatophyta</taxon>
        <taxon>Magnoliopsida</taxon>
        <taxon>Liliopsida</taxon>
        <taxon>Poales</taxon>
        <taxon>Poaceae</taxon>
        <taxon>BOP clade</taxon>
        <taxon>Oryzoideae</taxon>
        <taxon>Oryzeae</taxon>
        <taxon>Oryzinae</taxon>
        <taxon>Oryza</taxon>
    </lineage>
</organism>
<dbReference type="EnsemblPlants" id="OB05G21820.1">
    <property type="protein sequence ID" value="OB05G21820.1"/>
    <property type="gene ID" value="OB05G21820"/>
</dbReference>
<dbReference type="Gramene" id="OB05G21820.1">
    <property type="protein sequence ID" value="OB05G21820.1"/>
    <property type="gene ID" value="OB05G21820"/>
</dbReference>
<sequence length="109" mass="12429">MSTDTRRGLGAPAAAYGRRSAPAKPRRCPLGEGEERWFLTLEVFSWHMGSPKHPCNTSSTIQANSSLIMFGWWMNEMGWTHERNILLRFRSNPSHQNSETDPSQDDHDV</sequence>
<proteinExistence type="predicted"/>
<accession>J3M6F8</accession>
<dbReference type="AlphaFoldDB" id="J3M6F8"/>
<evidence type="ECO:0000313" key="2">
    <source>
        <dbReference type="EnsemblPlants" id="OB05G21820.1"/>
    </source>
</evidence>